<name>A0A0F9EUX9_9ZZZZ</name>
<protein>
    <submittedName>
        <fullName evidence="1">Uncharacterized protein</fullName>
    </submittedName>
</protein>
<accession>A0A0F9EUX9</accession>
<sequence length="438" mass="50622">MLKKALIVTLFFTGVAFSQTEEEQTKILLAEYVIQLDRTVRLNMDLTESINAIVTELQAIENPSEELIAILKKYYIYNKPYTKEAYHKAIGEMQLSTWDGITRAREKTHAFWLNFPSRFMQGVKNVNVSGEYIMNSKNVSHGYLIKGGEDCKYVQYMLVPSNKNCYDHTVWGANNELSYENSVCGLGTYLLKFCFDCWPDVKNLEYSMLCKSSSDLFGCVGLRKKQYCILNKQYSESQYKELVSQIKKHMNEKPYIDTGGREYRYGEFFPIELSPYGYNNTMAQEHFPLTKEKAVSEGYGWVAVEGGKYNITVRAGDLPEIRDSASAKVVEEIIECMECKKPYRIIPQEYAFLESEKMPLPRKCVDCRHTERIAQRNEVQLHHRQCMCAGEQSEKDVYQNTDKHFHGADHCPNEFETSYGANQATIVYCEQCYQTEVV</sequence>
<dbReference type="EMBL" id="LAZR01035392">
    <property type="protein sequence ID" value="KKL27628.1"/>
    <property type="molecule type" value="Genomic_DNA"/>
</dbReference>
<gene>
    <name evidence="1" type="ORF">LCGC14_2383240</name>
</gene>
<evidence type="ECO:0000313" key="1">
    <source>
        <dbReference type="EMBL" id="KKL27628.1"/>
    </source>
</evidence>
<comment type="caution">
    <text evidence="1">The sequence shown here is derived from an EMBL/GenBank/DDBJ whole genome shotgun (WGS) entry which is preliminary data.</text>
</comment>
<reference evidence="1" key="1">
    <citation type="journal article" date="2015" name="Nature">
        <title>Complex archaea that bridge the gap between prokaryotes and eukaryotes.</title>
        <authorList>
            <person name="Spang A."/>
            <person name="Saw J.H."/>
            <person name="Jorgensen S.L."/>
            <person name="Zaremba-Niedzwiedzka K."/>
            <person name="Martijn J."/>
            <person name="Lind A.E."/>
            <person name="van Eijk R."/>
            <person name="Schleper C."/>
            <person name="Guy L."/>
            <person name="Ettema T.J."/>
        </authorList>
    </citation>
    <scope>NUCLEOTIDE SEQUENCE</scope>
</reference>
<proteinExistence type="predicted"/>
<organism evidence="1">
    <name type="scientific">marine sediment metagenome</name>
    <dbReference type="NCBI Taxonomy" id="412755"/>
    <lineage>
        <taxon>unclassified sequences</taxon>
        <taxon>metagenomes</taxon>
        <taxon>ecological metagenomes</taxon>
    </lineage>
</organism>
<dbReference type="AlphaFoldDB" id="A0A0F9EUX9"/>